<evidence type="ECO:0000313" key="2">
    <source>
        <dbReference type="EMBL" id="CAH0403851.1"/>
    </source>
</evidence>
<dbReference type="EMBL" id="OU963919">
    <property type="protein sequence ID" value="CAH0403851.1"/>
    <property type="molecule type" value="Genomic_DNA"/>
</dbReference>
<sequence length="174" mass="19482">MDNSTDHNDLRSQPTSSNTSRNKRPGHQTKSRQKYQRGRVANMRQTKGAAAMNALQEDLRNKLFVGTGEIDALARLSEQQTLKAITMSITTRGIGLGICHLAYISLSDHTNIQVPNIYALFRVSLGLLEAKLENIKKDMPVIPRLTEQCYDYQVTSDMLQVAQSVTIVPEPVKR</sequence>
<feature type="compositionally biased region" description="Basic and acidic residues" evidence="1">
    <location>
        <begin position="1"/>
        <end position="10"/>
    </location>
</feature>
<protein>
    <submittedName>
        <fullName evidence="2">Uncharacterized protein</fullName>
    </submittedName>
</protein>
<organism evidence="2 3">
    <name type="scientific">Chilo suppressalis</name>
    <name type="common">Asiatic rice borer moth</name>
    <dbReference type="NCBI Taxonomy" id="168631"/>
    <lineage>
        <taxon>Eukaryota</taxon>
        <taxon>Metazoa</taxon>
        <taxon>Ecdysozoa</taxon>
        <taxon>Arthropoda</taxon>
        <taxon>Hexapoda</taxon>
        <taxon>Insecta</taxon>
        <taxon>Pterygota</taxon>
        <taxon>Neoptera</taxon>
        <taxon>Endopterygota</taxon>
        <taxon>Lepidoptera</taxon>
        <taxon>Glossata</taxon>
        <taxon>Ditrysia</taxon>
        <taxon>Pyraloidea</taxon>
        <taxon>Crambidae</taxon>
        <taxon>Crambinae</taxon>
        <taxon>Chilo</taxon>
    </lineage>
</organism>
<feature type="region of interest" description="Disordered" evidence="1">
    <location>
        <begin position="1"/>
        <end position="40"/>
    </location>
</feature>
<reference evidence="2" key="1">
    <citation type="submission" date="2021-12" db="EMBL/GenBank/DDBJ databases">
        <authorList>
            <person name="King R."/>
        </authorList>
    </citation>
    <scope>NUCLEOTIDE SEQUENCE</scope>
</reference>
<dbReference type="Proteomes" id="UP001153292">
    <property type="component" value="Chromosome 26"/>
</dbReference>
<feature type="compositionally biased region" description="Polar residues" evidence="1">
    <location>
        <begin position="11"/>
        <end position="20"/>
    </location>
</feature>
<feature type="compositionally biased region" description="Basic residues" evidence="1">
    <location>
        <begin position="21"/>
        <end position="37"/>
    </location>
</feature>
<evidence type="ECO:0000313" key="3">
    <source>
        <dbReference type="Proteomes" id="UP001153292"/>
    </source>
</evidence>
<name>A0ABN8B3T6_CHISP</name>
<gene>
    <name evidence="2" type="ORF">CHILSU_LOCUS7142</name>
</gene>
<accession>A0ABN8B3T6</accession>
<evidence type="ECO:0000256" key="1">
    <source>
        <dbReference type="SAM" id="MobiDB-lite"/>
    </source>
</evidence>
<keyword evidence="3" id="KW-1185">Reference proteome</keyword>
<proteinExistence type="predicted"/>